<feature type="transmembrane region" description="Helical" evidence="1">
    <location>
        <begin position="34"/>
        <end position="54"/>
    </location>
</feature>
<dbReference type="AlphaFoldDB" id="A0A6I4T3F4"/>
<dbReference type="EMBL" id="WTYT01000003">
    <property type="protein sequence ID" value="MXO65794.1"/>
    <property type="molecule type" value="Genomic_DNA"/>
</dbReference>
<evidence type="ECO:0000256" key="1">
    <source>
        <dbReference type="SAM" id="Phobius"/>
    </source>
</evidence>
<keyword evidence="1" id="KW-0472">Membrane</keyword>
<comment type="caution">
    <text evidence="2">The sequence shown here is derived from an EMBL/GenBank/DDBJ whole genome shotgun (WGS) entry which is preliminary data.</text>
</comment>
<evidence type="ECO:0000313" key="2">
    <source>
        <dbReference type="EMBL" id="MXO65794.1"/>
    </source>
</evidence>
<gene>
    <name evidence="2" type="ORF">GRI91_08510</name>
</gene>
<dbReference type="Proteomes" id="UP000438476">
    <property type="component" value="Unassembled WGS sequence"/>
</dbReference>
<protein>
    <submittedName>
        <fullName evidence="2">Uncharacterized protein</fullName>
    </submittedName>
</protein>
<reference evidence="2 3" key="1">
    <citation type="submission" date="2019-12" db="EMBL/GenBank/DDBJ databases">
        <title>Genomic-based taxomic classification of the family Erythrobacteraceae.</title>
        <authorList>
            <person name="Xu L."/>
        </authorList>
    </citation>
    <scope>NUCLEOTIDE SEQUENCE [LARGE SCALE GENOMIC DNA]</scope>
    <source>
        <strain evidence="2 3">LMG 29518</strain>
    </source>
</reference>
<proteinExistence type="predicted"/>
<name>A0A6I4T3F4_9SPHN</name>
<keyword evidence="1" id="KW-0812">Transmembrane</keyword>
<keyword evidence="3" id="KW-1185">Reference proteome</keyword>
<dbReference type="RefSeq" id="WP_160736219.1">
    <property type="nucleotide sequence ID" value="NZ_WTYT01000003.1"/>
</dbReference>
<accession>A0A6I4T3F4</accession>
<keyword evidence="1" id="KW-1133">Transmembrane helix</keyword>
<evidence type="ECO:0000313" key="3">
    <source>
        <dbReference type="Proteomes" id="UP000438476"/>
    </source>
</evidence>
<organism evidence="2 3">
    <name type="scientific">Altericroceibacterium endophyticum</name>
    <dbReference type="NCBI Taxonomy" id="1808508"/>
    <lineage>
        <taxon>Bacteria</taxon>
        <taxon>Pseudomonadati</taxon>
        <taxon>Pseudomonadota</taxon>
        <taxon>Alphaproteobacteria</taxon>
        <taxon>Sphingomonadales</taxon>
        <taxon>Erythrobacteraceae</taxon>
        <taxon>Altericroceibacterium</taxon>
    </lineage>
</organism>
<sequence length="60" mass="6478">MNRMTSIICWALVFIALAIANVAGWVEDTDAHTMFLLLAIIFAVTSAGSCLRSCRRGMGS</sequence>